<evidence type="ECO:0000256" key="2">
    <source>
        <dbReference type="ARBA" id="ARBA00022692"/>
    </source>
</evidence>
<feature type="transmembrane region" description="Helical" evidence="5">
    <location>
        <begin position="148"/>
        <end position="172"/>
    </location>
</feature>
<name>A0A2H3CMQ2_9AGAR</name>
<evidence type="ECO:0000313" key="7">
    <source>
        <dbReference type="Proteomes" id="UP000218334"/>
    </source>
</evidence>
<dbReference type="EMBL" id="KZ293415">
    <property type="protein sequence ID" value="PBK78047.1"/>
    <property type="molecule type" value="Genomic_DNA"/>
</dbReference>
<dbReference type="PANTHER" id="PTHR28013:SF3">
    <property type="entry name" value="PROTEIN DCV1-RELATED"/>
    <property type="match status" value="1"/>
</dbReference>
<dbReference type="AlphaFoldDB" id="A0A2H3CMQ2"/>
<dbReference type="InterPro" id="IPR009571">
    <property type="entry name" value="SUR7/Rim9-like_fungi"/>
</dbReference>
<dbReference type="InterPro" id="IPR051380">
    <property type="entry name" value="pH-response_reg_palI/RIM9"/>
</dbReference>
<accession>A0A2H3CMQ2</accession>
<evidence type="ECO:0000256" key="3">
    <source>
        <dbReference type="ARBA" id="ARBA00022989"/>
    </source>
</evidence>
<comment type="subcellular location">
    <subcellularLocation>
        <location evidence="1">Membrane</location>
        <topology evidence="1">Multi-pass membrane protein</topology>
    </subcellularLocation>
</comment>
<dbReference type="GO" id="GO:0005886">
    <property type="term" value="C:plasma membrane"/>
    <property type="evidence" value="ECO:0007669"/>
    <property type="project" value="InterPro"/>
</dbReference>
<keyword evidence="4 5" id="KW-0472">Membrane</keyword>
<gene>
    <name evidence="6" type="ORF">ARMSODRAFT_946910</name>
</gene>
<feature type="transmembrane region" description="Helical" evidence="5">
    <location>
        <begin position="192"/>
        <end position="216"/>
    </location>
</feature>
<protein>
    <submittedName>
        <fullName evidence="6">Pali-domain-containing protein</fullName>
    </submittedName>
</protein>
<evidence type="ECO:0000256" key="4">
    <source>
        <dbReference type="ARBA" id="ARBA00023136"/>
    </source>
</evidence>
<dbReference type="GO" id="GO:0035838">
    <property type="term" value="C:growing cell tip"/>
    <property type="evidence" value="ECO:0007669"/>
    <property type="project" value="TreeGrafter"/>
</dbReference>
<dbReference type="Pfam" id="PF06687">
    <property type="entry name" value="SUR7"/>
    <property type="match status" value="1"/>
</dbReference>
<dbReference type="STRING" id="1076256.A0A2H3CMQ2"/>
<reference evidence="7" key="1">
    <citation type="journal article" date="2017" name="Nat. Ecol. Evol.">
        <title>Genome expansion and lineage-specific genetic innovations in the forest pathogenic fungi Armillaria.</title>
        <authorList>
            <person name="Sipos G."/>
            <person name="Prasanna A.N."/>
            <person name="Walter M.C."/>
            <person name="O'Connor E."/>
            <person name="Balint B."/>
            <person name="Krizsan K."/>
            <person name="Kiss B."/>
            <person name="Hess J."/>
            <person name="Varga T."/>
            <person name="Slot J."/>
            <person name="Riley R."/>
            <person name="Boka B."/>
            <person name="Rigling D."/>
            <person name="Barry K."/>
            <person name="Lee J."/>
            <person name="Mihaltcheva S."/>
            <person name="LaButti K."/>
            <person name="Lipzen A."/>
            <person name="Waldron R."/>
            <person name="Moloney N.M."/>
            <person name="Sperisen C."/>
            <person name="Kredics L."/>
            <person name="Vagvoelgyi C."/>
            <person name="Patrignani A."/>
            <person name="Fitzpatrick D."/>
            <person name="Nagy I."/>
            <person name="Doyle S."/>
            <person name="Anderson J.B."/>
            <person name="Grigoriev I.V."/>
            <person name="Gueldener U."/>
            <person name="Muensterkoetter M."/>
            <person name="Nagy L.G."/>
        </authorList>
    </citation>
    <scope>NUCLEOTIDE SEQUENCE [LARGE SCALE GENOMIC DNA]</scope>
    <source>
        <strain evidence="7">28-4</strain>
    </source>
</reference>
<keyword evidence="7" id="KW-1185">Reference proteome</keyword>
<dbReference type="PANTHER" id="PTHR28013">
    <property type="entry name" value="PROTEIN DCV1-RELATED"/>
    <property type="match status" value="1"/>
</dbReference>
<feature type="transmembrane region" description="Helical" evidence="5">
    <location>
        <begin position="111"/>
        <end position="136"/>
    </location>
</feature>
<evidence type="ECO:0000256" key="5">
    <source>
        <dbReference type="SAM" id="Phobius"/>
    </source>
</evidence>
<evidence type="ECO:0000313" key="6">
    <source>
        <dbReference type="EMBL" id="PBK78047.1"/>
    </source>
</evidence>
<organism evidence="6 7">
    <name type="scientific">Armillaria solidipes</name>
    <dbReference type="NCBI Taxonomy" id="1076256"/>
    <lineage>
        <taxon>Eukaryota</taxon>
        <taxon>Fungi</taxon>
        <taxon>Dikarya</taxon>
        <taxon>Basidiomycota</taxon>
        <taxon>Agaricomycotina</taxon>
        <taxon>Agaricomycetes</taxon>
        <taxon>Agaricomycetidae</taxon>
        <taxon>Agaricales</taxon>
        <taxon>Marasmiineae</taxon>
        <taxon>Physalacriaceae</taxon>
        <taxon>Armillaria</taxon>
    </lineage>
</organism>
<keyword evidence="3 5" id="KW-1133">Transmembrane helix</keyword>
<proteinExistence type="predicted"/>
<dbReference type="GO" id="GO:0032153">
    <property type="term" value="C:cell division site"/>
    <property type="evidence" value="ECO:0007669"/>
    <property type="project" value="TreeGrafter"/>
</dbReference>
<sequence>MLASITPFVSLSAFVLLLLVSLSVPIIKSLFLFRLTADATNLYGVADAKGSVTFGVWGYCVSAIDISIAAISQTSTSAECTDPKLGYTFDSTIAEALHVEQYADLINKGSVAALVLHPIACGLAFLTFLSSLFILCRGTGRLPSLYTLGIGLVAAILTTIAFLIDVIVVAIIRHRVNDETDGQLQLTWGNAVWMVLGATVALWLGIVGSCCGICACGRHRHKGGRY</sequence>
<dbReference type="Proteomes" id="UP000218334">
    <property type="component" value="Unassembled WGS sequence"/>
</dbReference>
<keyword evidence="2 5" id="KW-0812">Transmembrane</keyword>
<evidence type="ECO:0000256" key="1">
    <source>
        <dbReference type="ARBA" id="ARBA00004141"/>
    </source>
</evidence>